<dbReference type="Proteomes" id="UP000240883">
    <property type="component" value="Unassembled WGS sequence"/>
</dbReference>
<evidence type="ECO:0000256" key="5">
    <source>
        <dbReference type="RuleBase" id="RU361187"/>
    </source>
</evidence>
<dbReference type="GO" id="GO:0004553">
    <property type="term" value="F:hydrolase activity, hydrolyzing O-glycosyl compounds"/>
    <property type="evidence" value="ECO:0007669"/>
    <property type="project" value="InterPro"/>
</dbReference>
<dbReference type="InterPro" id="IPR023296">
    <property type="entry name" value="Glyco_hydro_beta-prop_sf"/>
</dbReference>
<evidence type="ECO:0000256" key="1">
    <source>
        <dbReference type="ARBA" id="ARBA00009865"/>
    </source>
</evidence>
<keyword evidence="2" id="KW-0732">Signal</keyword>
<feature type="compositionally biased region" description="Gly residues" evidence="6">
    <location>
        <begin position="356"/>
        <end position="373"/>
    </location>
</feature>
<dbReference type="AlphaFoldDB" id="A0A2T2NJQ8"/>
<gene>
    <name evidence="7" type="ORF">BS50DRAFT_575323</name>
</gene>
<dbReference type="CDD" id="cd18820">
    <property type="entry name" value="GH43_LbAraf43-like"/>
    <property type="match status" value="1"/>
</dbReference>
<dbReference type="Gene3D" id="2.115.10.20">
    <property type="entry name" value="Glycosyl hydrolase domain, family 43"/>
    <property type="match status" value="1"/>
</dbReference>
<name>A0A2T2NJQ8_CORCC</name>
<dbReference type="Pfam" id="PF04616">
    <property type="entry name" value="Glyco_hydro_43"/>
    <property type="match status" value="1"/>
</dbReference>
<evidence type="ECO:0000313" key="8">
    <source>
        <dbReference type="Proteomes" id="UP000240883"/>
    </source>
</evidence>
<evidence type="ECO:0000256" key="4">
    <source>
        <dbReference type="ARBA" id="ARBA00023295"/>
    </source>
</evidence>
<protein>
    <submittedName>
        <fullName evidence="7">Arabinanase/levansucrase/invertase</fullName>
    </submittedName>
</protein>
<dbReference type="InterPro" id="IPR006710">
    <property type="entry name" value="Glyco_hydro_43"/>
</dbReference>
<feature type="region of interest" description="Disordered" evidence="6">
    <location>
        <begin position="356"/>
        <end position="377"/>
    </location>
</feature>
<dbReference type="PANTHER" id="PTHR43817:SF1">
    <property type="entry name" value="HYDROLASE, FAMILY 43, PUTATIVE (AFU_ORTHOLOGUE AFUA_3G01660)-RELATED"/>
    <property type="match status" value="1"/>
</dbReference>
<proteinExistence type="inferred from homology"/>
<dbReference type="EMBL" id="KZ678137">
    <property type="protein sequence ID" value="PSN65278.1"/>
    <property type="molecule type" value="Genomic_DNA"/>
</dbReference>
<comment type="similarity">
    <text evidence="1 5">Belongs to the glycosyl hydrolase 43 family.</text>
</comment>
<evidence type="ECO:0000256" key="3">
    <source>
        <dbReference type="ARBA" id="ARBA00022801"/>
    </source>
</evidence>
<keyword evidence="4 5" id="KW-0326">Glycosidase</keyword>
<dbReference type="OrthoDB" id="272289at2759"/>
<keyword evidence="8" id="KW-1185">Reference proteome</keyword>
<evidence type="ECO:0000256" key="6">
    <source>
        <dbReference type="SAM" id="MobiDB-lite"/>
    </source>
</evidence>
<organism evidence="7 8">
    <name type="scientific">Corynespora cassiicola Philippines</name>
    <dbReference type="NCBI Taxonomy" id="1448308"/>
    <lineage>
        <taxon>Eukaryota</taxon>
        <taxon>Fungi</taxon>
        <taxon>Dikarya</taxon>
        <taxon>Ascomycota</taxon>
        <taxon>Pezizomycotina</taxon>
        <taxon>Dothideomycetes</taxon>
        <taxon>Pleosporomycetidae</taxon>
        <taxon>Pleosporales</taxon>
        <taxon>Corynesporascaceae</taxon>
        <taxon>Corynespora</taxon>
    </lineage>
</organism>
<keyword evidence="3 5" id="KW-0378">Hydrolase</keyword>
<accession>A0A2T2NJQ8</accession>
<dbReference type="GO" id="GO:0005975">
    <property type="term" value="P:carbohydrate metabolic process"/>
    <property type="evidence" value="ECO:0007669"/>
    <property type="project" value="InterPro"/>
</dbReference>
<sequence>MAFPGQQLPGHSYAAPYSDHILTITDRSCADPYVLWENGVYYMTFTCGDRIEIWSADTLFEFEKKARKDVVWRPPPGKPYSGDLWAPELHSIQGQWYIYFAADDPAHGNRSHRMFVLTGPPSTQSPLDPAGWNFHGALGGMPPDQWAIDGTVISLHGGLCFVYSGWPLGEAKDESKQEIYIIEMVSPVACTGRPVRISTPDHPWEFSGKSGINEGPQFLCSPDGRWAGLVYSCAGSWTHEYKMNVLFFSGGNPLDPFSWKKSPQPLLQASRDDTPPYGPGHGNFVCVNGPQGPEVWGVFHATDKKTGWEGRKARVMRVGWNQYGPFMGNGECGRCCGMIPHFLYGCDGTCGAQGHTGGHGGHGHGGGGGGGGPGKEDIKREVKKVVGEAKGLLNKFLK</sequence>
<dbReference type="PANTHER" id="PTHR43817">
    <property type="entry name" value="GLYCOSYL HYDROLASE"/>
    <property type="match status" value="1"/>
</dbReference>
<reference evidence="7 8" key="1">
    <citation type="journal article" date="2018" name="Front. Microbiol.">
        <title>Genome-Wide Analysis of Corynespora cassiicola Leaf Fall Disease Putative Effectors.</title>
        <authorList>
            <person name="Lopez D."/>
            <person name="Ribeiro S."/>
            <person name="Label P."/>
            <person name="Fumanal B."/>
            <person name="Venisse J.S."/>
            <person name="Kohler A."/>
            <person name="de Oliveira R.R."/>
            <person name="Labutti K."/>
            <person name="Lipzen A."/>
            <person name="Lail K."/>
            <person name="Bauer D."/>
            <person name="Ohm R.A."/>
            <person name="Barry K.W."/>
            <person name="Spatafora J."/>
            <person name="Grigoriev I.V."/>
            <person name="Martin F.M."/>
            <person name="Pujade-Renaud V."/>
        </authorList>
    </citation>
    <scope>NUCLEOTIDE SEQUENCE [LARGE SCALE GENOMIC DNA]</scope>
    <source>
        <strain evidence="7 8">Philippines</strain>
    </source>
</reference>
<dbReference type="STRING" id="1448308.A0A2T2NJQ8"/>
<evidence type="ECO:0000313" key="7">
    <source>
        <dbReference type="EMBL" id="PSN65278.1"/>
    </source>
</evidence>
<dbReference type="SUPFAM" id="SSF75005">
    <property type="entry name" value="Arabinanase/levansucrase/invertase"/>
    <property type="match status" value="1"/>
</dbReference>
<evidence type="ECO:0000256" key="2">
    <source>
        <dbReference type="ARBA" id="ARBA00022729"/>
    </source>
</evidence>